<dbReference type="GO" id="GO:0036503">
    <property type="term" value="P:ERAD pathway"/>
    <property type="evidence" value="ECO:0007669"/>
    <property type="project" value="TreeGrafter"/>
</dbReference>
<evidence type="ECO:0000259" key="2">
    <source>
        <dbReference type="PROSITE" id="PS50033"/>
    </source>
</evidence>
<feature type="region of interest" description="Disordered" evidence="1">
    <location>
        <begin position="255"/>
        <end position="307"/>
    </location>
</feature>
<dbReference type="PANTHER" id="PTHR23322">
    <property type="entry name" value="FAS-ASSOCIATED PROTEIN"/>
    <property type="match status" value="1"/>
</dbReference>
<dbReference type="InterPro" id="IPR050730">
    <property type="entry name" value="UBX_domain-protein"/>
</dbReference>
<protein>
    <recommendedName>
        <fullName evidence="2">UBX domain-containing protein</fullName>
    </recommendedName>
</protein>
<dbReference type="Proteomes" id="UP000291116">
    <property type="component" value="Unassembled WGS sequence"/>
</dbReference>
<dbReference type="InterPro" id="IPR001012">
    <property type="entry name" value="UBX_dom"/>
</dbReference>
<dbReference type="PANTHER" id="PTHR23322:SF1">
    <property type="entry name" value="FAS-ASSOCIATED FACTOR 2"/>
    <property type="match status" value="1"/>
</dbReference>
<dbReference type="OrthoDB" id="1026733at2759"/>
<dbReference type="Gene3D" id="3.40.30.10">
    <property type="entry name" value="Glutaredoxin"/>
    <property type="match status" value="1"/>
</dbReference>
<dbReference type="Pfam" id="PF00789">
    <property type="entry name" value="UBX"/>
    <property type="match status" value="1"/>
</dbReference>
<dbReference type="SMART" id="SM00166">
    <property type="entry name" value="UBX"/>
    <property type="match status" value="1"/>
</dbReference>
<dbReference type="SUPFAM" id="SSF54236">
    <property type="entry name" value="Ubiquitin-like"/>
    <property type="match status" value="1"/>
</dbReference>
<proteinExistence type="predicted"/>
<evidence type="ECO:0000313" key="4">
    <source>
        <dbReference type="EMBL" id="VEU40060.1"/>
    </source>
</evidence>
<dbReference type="InterPro" id="IPR036249">
    <property type="entry name" value="Thioredoxin-like_sf"/>
</dbReference>
<accession>A0A448YX32</accession>
<sequence>MAPLGTNGGHQVGANANGSSSNGVVGSPSFFQRFIYRPMFGWLGFFFRLALWPLRRISDVLLPLGEYEGFSENSMEGASKQFVSYLKKTLLLNDNAGNDIVKLFSTKSYAEVQREAASSDALIMVYLYSPYHRSTDDVCRRLLCSPSMVRFLTENESRVKVIGSSTATSQGSMLSYSLSASSFPVLALLQADKSSNRSNNAGSINPGPVKLVFKAEGPTLIRLTALQLMSLVTTTFQKHERKVLEEATRRYQREQEAELRRQQDEEYQETLRQDQERERQRNEARLEAEREEERKRQEEEQKIAEETNRLDRARALVRDEPPKGTPGCARIRFRLPNGKQLDRRFEGDETIGSLKAFLILHFASESDKNGAVVKRVALSTNFPKRTYGAEGGESDDDLKILKECDLCPQAVLMVQDLDA</sequence>
<dbReference type="Gene3D" id="3.10.20.90">
    <property type="entry name" value="Phosphatidylinositol 3-kinase Catalytic Subunit, Chain A, domain 1"/>
    <property type="match status" value="1"/>
</dbReference>
<dbReference type="GO" id="GO:0005783">
    <property type="term" value="C:endoplasmic reticulum"/>
    <property type="evidence" value="ECO:0007669"/>
    <property type="project" value="TreeGrafter"/>
</dbReference>
<evidence type="ECO:0000313" key="3">
    <source>
        <dbReference type="EMBL" id="VEU34407.1"/>
    </source>
</evidence>
<dbReference type="InterPro" id="IPR029071">
    <property type="entry name" value="Ubiquitin-like_domsf"/>
</dbReference>
<organism evidence="3 5">
    <name type="scientific">Pseudo-nitzschia multistriata</name>
    <dbReference type="NCBI Taxonomy" id="183589"/>
    <lineage>
        <taxon>Eukaryota</taxon>
        <taxon>Sar</taxon>
        <taxon>Stramenopiles</taxon>
        <taxon>Ochrophyta</taxon>
        <taxon>Bacillariophyta</taxon>
        <taxon>Bacillariophyceae</taxon>
        <taxon>Bacillariophycidae</taxon>
        <taxon>Bacillariales</taxon>
        <taxon>Bacillariaceae</taxon>
        <taxon>Pseudo-nitzschia</taxon>
    </lineage>
</organism>
<evidence type="ECO:0000256" key="1">
    <source>
        <dbReference type="SAM" id="MobiDB-lite"/>
    </source>
</evidence>
<evidence type="ECO:0000313" key="5">
    <source>
        <dbReference type="Proteomes" id="UP000291116"/>
    </source>
</evidence>
<gene>
    <name evidence="3" type="ORF">PSNMU_V1.4_AUG-EV-PASAV3_0011390</name>
    <name evidence="4" type="ORF">PSNMU_V1.4_AUG-EV-PASAV3_0069290</name>
</gene>
<dbReference type="EMBL" id="CAACVS010000026">
    <property type="protein sequence ID" value="VEU34407.1"/>
    <property type="molecule type" value="Genomic_DNA"/>
</dbReference>
<feature type="domain" description="UBX" evidence="2">
    <location>
        <begin position="330"/>
        <end position="414"/>
    </location>
</feature>
<dbReference type="CDD" id="cd01767">
    <property type="entry name" value="UBX"/>
    <property type="match status" value="1"/>
</dbReference>
<dbReference type="PROSITE" id="PS50033">
    <property type="entry name" value="UBX"/>
    <property type="match status" value="1"/>
</dbReference>
<dbReference type="EMBL" id="CAACVS010000256">
    <property type="protein sequence ID" value="VEU40060.1"/>
    <property type="molecule type" value="Genomic_DNA"/>
</dbReference>
<reference evidence="3 5" key="1">
    <citation type="submission" date="2019-01" db="EMBL/GenBank/DDBJ databases">
        <authorList>
            <person name="Ferrante I. M."/>
        </authorList>
    </citation>
    <scope>NUCLEOTIDE SEQUENCE [LARGE SCALE GENOMIC DNA]</scope>
    <source>
        <strain evidence="3 5">B856</strain>
    </source>
</reference>
<name>A0A448YX32_9STRA</name>
<dbReference type="SUPFAM" id="SSF52833">
    <property type="entry name" value="Thioredoxin-like"/>
    <property type="match status" value="1"/>
</dbReference>
<keyword evidence="5" id="KW-1185">Reference proteome</keyword>
<dbReference type="AlphaFoldDB" id="A0A448YX32"/>
<dbReference type="GO" id="GO:0043130">
    <property type="term" value="F:ubiquitin binding"/>
    <property type="evidence" value="ECO:0007669"/>
    <property type="project" value="TreeGrafter"/>
</dbReference>